<comment type="caution">
    <text evidence="2">The sequence shown here is derived from an EMBL/GenBank/DDBJ whole genome shotgun (WGS) entry which is preliminary data.</text>
</comment>
<dbReference type="InterPro" id="IPR012677">
    <property type="entry name" value="Nucleotide-bd_a/b_plait_sf"/>
</dbReference>
<dbReference type="SMART" id="SM00360">
    <property type="entry name" value="RRM"/>
    <property type="match status" value="1"/>
</dbReference>
<sequence>MTMPTHNNIRSLPLPAIQSGLVVHLLNLDFNAKKTDIEQILRDHGFEGCILYWAHPTKGHRGEHMGWCRVQFVDKDTAERARSALAHASFKGRPLKIGHVTVPTVLSRPVLIKNDDGEDMLCSQEVPSPANHNNAFATKTWVYVKKGSGKDTQLQRIDRDYLAEYEAND</sequence>
<keyword evidence="3" id="KW-1185">Reference proteome</keyword>
<organism evidence="2 3">
    <name type="scientific">Neonectria punicea</name>
    <dbReference type="NCBI Taxonomy" id="979145"/>
    <lineage>
        <taxon>Eukaryota</taxon>
        <taxon>Fungi</taxon>
        <taxon>Dikarya</taxon>
        <taxon>Ascomycota</taxon>
        <taxon>Pezizomycotina</taxon>
        <taxon>Sordariomycetes</taxon>
        <taxon>Hypocreomycetidae</taxon>
        <taxon>Hypocreales</taxon>
        <taxon>Nectriaceae</taxon>
        <taxon>Neonectria</taxon>
    </lineage>
</organism>
<dbReference type="EMBL" id="JAZAVJ010000015">
    <property type="protein sequence ID" value="KAK7422563.1"/>
    <property type="molecule type" value="Genomic_DNA"/>
</dbReference>
<dbReference type="Gene3D" id="3.30.70.330">
    <property type="match status" value="1"/>
</dbReference>
<proteinExistence type="predicted"/>
<dbReference type="SUPFAM" id="SSF54928">
    <property type="entry name" value="RNA-binding domain, RBD"/>
    <property type="match status" value="1"/>
</dbReference>
<dbReference type="InterPro" id="IPR000504">
    <property type="entry name" value="RRM_dom"/>
</dbReference>
<protein>
    <recommendedName>
        <fullName evidence="1">RRM domain-containing protein</fullName>
    </recommendedName>
</protein>
<dbReference type="InterPro" id="IPR035979">
    <property type="entry name" value="RBD_domain_sf"/>
</dbReference>
<gene>
    <name evidence="2" type="ORF">QQX98_001586</name>
</gene>
<accession>A0ABR1HMW4</accession>
<dbReference type="Proteomes" id="UP001498476">
    <property type="component" value="Unassembled WGS sequence"/>
</dbReference>
<dbReference type="Pfam" id="PF00076">
    <property type="entry name" value="RRM_1"/>
    <property type="match status" value="1"/>
</dbReference>
<evidence type="ECO:0000313" key="2">
    <source>
        <dbReference type="EMBL" id="KAK7422563.1"/>
    </source>
</evidence>
<reference evidence="2 3" key="1">
    <citation type="journal article" date="2025" name="Microbiol. Resour. Announc.">
        <title>Draft genome sequences for Neonectria magnoliae and Neonectria punicea, canker pathogens of Liriodendron tulipifera and Acer saccharum in West Virginia.</title>
        <authorList>
            <person name="Petronek H.M."/>
            <person name="Kasson M.T."/>
            <person name="Metheny A.M."/>
            <person name="Stauder C.M."/>
            <person name="Lovett B."/>
            <person name="Lynch S.C."/>
            <person name="Garnas J.R."/>
            <person name="Kasson L.R."/>
            <person name="Stajich J.E."/>
        </authorList>
    </citation>
    <scope>NUCLEOTIDE SEQUENCE [LARGE SCALE GENOMIC DNA]</scope>
    <source>
        <strain evidence="2 3">NRRL 64653</strain>
    </source>
</reference>
<name>A0ABR1HMW4_9HYPO</name>
<evidence type="ECO:0000259" key="1">
    <source>
        <dbReference type="SMART" id="SM00360"/>
    </source>
</evidence>
<evidence type="ECO:0000313" key="3">
    <source>
        <dbReference type="Proteomes" id="UP001498476"/>
    </source>
</evidence>
<dbReference type="CDD" id="cd00590">
    <property type="entry name" value="RRM_SF"/>
    <property type="match status" value="1"/>
</dbReference>
<feature type="domain" description="RRM" evidence="1">
    <location>
        <begin position="22"/>
        <end position="98"/>
    </location>
</feature>